<feature type="domain" description="Peptidase M28" evidence="5">
    <location>
        <begin position="355"/>
        <end position="536"/>
    </location>
</feature>
<dbReference type="Proteomes" id="UP000186594">
    <property type="component" value="Unassembled WGS sequence"/>
</dbReference>
<keyword evidence="6" id="KW-0645">Protease</keyword>
<dbReference type="Pfam" id="PF04253">
    <property type="entry name" value="TFR_dimer"/>
    <property type="match status" value="1"/>
</dbReference>
<dbReference type="InterPro" id="IPR007365">
    <property type="entry name" value="TFR-like_dimer_dom"/>
</dbReference>
<protein>
    <submittedName>
        <fullName evidence="6">Putative glutamate carboxypeptidase</fullName>
    </submittedName>
</protein>
<evidence type="ECO:0000259" key="5">
    <source>
        <dbReference type="Pfam" id="PF04389"/>
    </source>
</evidence>
<evidence type="ECO:0000259" key="4">
    <source>
        <dbReference type="Pfam" id="PF04253"/>
    </source>
</evidence>
<dbReference type="Pfam" id="PF04389">
    <property type="entry name" value="Peptidase_M28"/>
    <property type="match status" value="1"/>
</dbReference>
<name>A0A1U7LW01_NEOID</name>
<evidence type="ECO:0000259" key="3">
    <source>
        <dbReference type="Pfam" id="PF02225"/>
    </source>
</evidence>
<dbReference type="SUPFAM" id="SSF52025">
    <property type="entry name" value="PA domain"/>
    <property type="match status" value="1"/>
</dbReference>
<dbReference type="InterPro" id="IPR003137">
    <property type="entry name" value="PA_domain"/>
</dbReference>
<dbReference type="InterPro" id="IPR007484">
    <property type="entry name" value="Peptidase_M28"/>
</dbReference>
<dbReference type="FunFam" id="3.40.630.10:FF:000101">
    <property type="entry name" value="N-acetylated alpha-linked acidic dipeptidase like 1"/>
    <property type="match status" value="1"/>
</dbReference>
<keyword evidence="6" id="KW-0121">Carboxypeptidase</keyword>
<organism evidence="6 7">
    <name type="scientific">Neolecta irregularis (strain DAH-3)</name>
    <dbReference type="NCBI Taxonomy" id="1198029"/>
    <lineage>
        <taxon>Eukaryota</taxon>
        <taxon>Fungi</taxon>
        <taxon>Dikarya</taxon>
        <taxon>Ascomycota</taxon>
        <taxon>Taphrinomycotina</taxon>
        <taxon>Neolectales</taxon>
        <taxon>Neolectaceae</taxon>
        <taxon>Neolecta</taxon>
    </lineage>
</organism>
<keyword evidence="2" id="KW-0472">Membrane</keyword>
<dbReference type="SUPFAM" id="SSF47672">
    <property type="entry name" value="Transferrin receptor-like dimerisation domain"/>
    <property type="match status" value="1"/>
</dbReference>
<comment type="caution">
    <text evidence="6">The sequence shown here is derived from an EMBL/GenBank/DDBJ whole genome shotgun (WGS) entry which is preliminary data.</text>
</comment>
<dbReference type="SUPFAM" id="SSF53187">
    <property type="entry name" value="Zn-dependent exopeptidases"/>
    <property type="match status" value="1"/>
</dbReference>
<dbReference type="CDD" id="cd08022">
    <property type="entry name" value="M28_PSMA_like"/>
    <property type="match status" value="1"/>
</dbReference>
<proteinExistence type="inferred from homology"/>
<dbReference type="Pfam" id="PF02225">
    <property type="entry name" value="PA"/>
    <property type="match status" value="1"/>
</dbReference>
<keyword evidence="2" id="KW-1133">Transmembrane helix</keyword>
<feature type="transmembrane region" description="Helical" evidence="2">
    <location>
        <begin position="28"/>
        <end position="46"/>
    </location>
</feature>
<dbReference type="PANTHER" id="PTHR10404:SF46">
    <property type="entry name" value="VACUOLAR PROTEIN SORTING-ASSOCIATED PROTEIN 70"/>
    <property type="match status" value="1"/>
</dbReference>
<dbReference type="FunFam" id="3.50.30.30:FF:000008">
    <property type="entry name" value="Glutamate carboxypeptidase 2"/>
    <property type="match status" value="1"/>
</dbReference>
<feature type="domain" description="Transferrin receptor-like dimerisation" evidence="4">
    <location>
        <begin position="600"/>
        <end position="717"/>
    </location>
</feature>
<gene>
    <name evidence="6" type="ORF">NEOLI_001510</name>
</gene>
<dbReference type="Gene3D" id="3.50.30.30">
    <property type="match status" value="1"/>
</dbReference>
<accession>A0A1U7LW01</accession>
<evidence type="ECO:0000256" key="2">
    <source>
        <dbReference type="SAM" id="Phobius"/>
    </source>
</evidence>
<dbReference type="AlphaFoldDB" id="A0A1U7LW01"/>
<dbReference type="InterPro" id="IPR046450">
    <property type="entry name" value="PA_dom_sf"/>
</dbReference>
<dbReference type="STRING" id="1198029.A0A1U7LW01"/>
<evidence type="ECO:0000313" key="7">
    <source>
        <dbReference type="Proteomes" id="UP000186594"/>
    </source>
</evidence>
<keyword evidence="7" id="KW-1185">Reference proteome</keyword>
<keyword evidence="6" id="KW-0378">Hydrolase</keyword>
<sequence>MNLFSSKLHRYHSLNQRFSVSARRNRRILSLLIVCGMSSLLFLILLKLTNDVSPLKLPQHTIEEIMTTTPNNITIKEWSHFYASGLHSTGQNKPLAEWTMKKWIEYGIEDTKIEEYRVYMNSPVSQRLALLDSSGAVAYEAKLMEDIIPEDESSKLQNAVPTYHGYSANGNVTGHLLYVNHCQISDFRKLAAEGIEIANKIILCRYGKVFRGLKIRHAQLFNASAVLMYSDPADDRGISVAHGYEEYPNGPARQHSSVERGGAQFLSFVAGDPTTPGYPSKEDSKRMDPQSVIPSIPSLPISYENALPFLKALNGKGMRFDEWKGELDATYNVGPSDVEVNLVNQVTYGIQSVWNVIGTIHGSIENEVVILGNHRDAWVYGAGDPVSGSAALMEVARSFGELLQHEWTPHRTITLASWDGEEFGLLGSTEWVEDHADFLRENAVAYLNVDIAAIGPHFKASSSPLLYSLLRDVAKDISVSKDESVFDQWQTWNNCSIKDLGSGSDYTSFMDHIGITSCDINFGYGTAIHPYHSTYDSSYWMEKFGDPNYVSHTLTAKIWGLVAIRLSEAAVIPFVATDYAYKLTDYFDKLVSALGENPSVSLDKLHNSIVLLHENAAMLDANATLARKLATYVSGKKTYGQHIQTINSKFKLFERGFIGEGNPQREWFKHVVYAPGIYTGYGSQTFPSITEAIDEKDWKLAQIWADKVAQIITNAALAIDLGEFDIEAGHF</sequence>
<evidence type="ECO:0000313" key="6">
    <source>
        <dbReference type="EMBL" id="OLL26814.1"/>
    </source>
</evidence>
<reference evidence="6 7" key="1">
    <citation type="submission" date="2016-04" db="EMBL/GenBank/DDBJ databases">
        <title>Evolutionary innovation and constraint leading to complex multicellularity in the Ascomycota.</title>
        <authorList>
            <person name="Cisse O."/>
            <person name="Nguyen A."/>
            <person name="Hewitt D.A."/>
            <person name="Jedd G."/>
            <person name="Stajich J.E."/>
        </authorList>
    </citation>
    <scope>NUCLEOTIDE SEQUENCE [LARGE SCALE GENOMIC DNA]</scope>
    <source>
        <strain evidence="6 7">DAH-3</strain>
    </source>
</reference>
<dbReference type="GO" id="GO:0004180">
    <property type="term" value="F:carboxypeptidase activity"/>
    <property type="evidence" value="ECO:0007669"/>
    <property type="project" value="UniProtKB-KW"/>
</dbReference>
<dbReference type="PANTHER" id="PTHR10404">
    <property type="entry name" value="N-ACETYLATED-ALPHA-LINKED ACIDIC DIPEPTIDASE"/>
    <property type="match status" value="1"/>
</dbReference>
<dbReference type="InterPro" id="IPR036757">
    <property type="entry name" value="TFR-like_dimer_dom_sf"/>
</dbReference>
<evidence type="ECO:0000256" key="1">
    <source>
        <dbReference type="ARBA" id="ARBA00005634"/>
    </source>
</evidence>
<dbReference type="EMBL" id="LXFE01000145">
    <property type="protein sequence ID" value="OLL26814.1"/>
    <property type="molecule type" value="Genomic_DNA"/>
</dbReference>
<comment type="similarity">
    <text evidence="1">Belongs to the peptidase M28 family. M28B subfamily.</text>
</comment>
<dbReference type="Gene3D" id="3.40.630.10">
    <property type="entry name" value="Zn peptidases"/>
    <property type="match status" value="1"/>
</dbReference>
<dbReference type="CDD" id="cd02121">
    <property type="entry name" value="PA_GCPII_like"/>
    <property type="match status" value="1"/>
</dbReference>
<dbReference type="OrthoDB" id="5841748at2759"/>
<dbReference type="InterPro" id="IPR039373">
    <property type="entry name" value="Peptidase_M28B"/>
</dbReference>
<dbReference type="Gene3D" id="1.20.930.40">
    <property type="entry name" value="Transferrin receptor-like, dimerisation domain"/>
    <property type="match status" value="1"/>
</dbReference>
<keyword evidence="2" id="KW-0812">Transmembrane</keyword>
<dbReference type="OMA" id="LWNVIGT"/>
<feature type="domain" description="PA" evidence="3">
    <location>
        <begin position="172"/>
        <end position="246"/>
    </location>
</feature>